<accession>A0ABV7NYA8</accession>
<dbReference type="Proteomes" id="UP001595645">
    <property type="component" value="Unassembled WGS sequence"/>
</dbReference>
<evidence type="ECO:0000313" key="2">
    <source>
        <dbReference type="Proteomes" id="UP001595645"/>
    </source>
</evidence>
<proteinExistence type="predicted"/>
<reference evidence="2" key="1">
    <citation type="journal article" date="2019" name="Int. J. Syst. Evol. Microbiol.">
        <title>The Global Catalogue of Microorganisms (GCM) 10K type strain sequencing project: providing services to taxonomists for standard genome sequencing and annotation.</title>
        <authorList>
            <consortium name="The Broad Institute Genomics Platform"/>
            <consortium name="The Broad Institute Genome Sequencing Center for Infectious Disease"/>
            <person name="Wu L."/>
            <person name="Ma J."/>
        </authorList>
    </citation>
    <scope>NUCLEOTIDE SEQUENCE [LARGE SCALE GENOMIC DNA]</scope>
    <source>
        <strain evidence="2">CGMCC 4.7676</strain>
    </source>
</reference>
<dbReference type="EMBL" id="JBHRWK010000019">
    <property type="protein sequence ID" value="MFC3450562.1"/>
    <property type="molecule type" value="Genomic_DNA"/>
</dbReference>
<dbReference type="RefSeq" id="WP_378239286.1">
    <property type="nucleotide sequence ID" value="NZ_JBHRWK010000019.1"/>
</dbReference>
<name>A0ABV7NYA8_9PSEU</name>
<gene>
    <name evidence="1" type="ORF">ACFOSH_14070</name>
</gene>
<comment type="caution">
    <text evidence="1">The sequence shown here is derived from an EMBL/GenBank/DDBJ whole genome shotgun (WGS) entry which is preliminary data.</text>
</comment>
<keyword evidence="2" id="KW-1185">Reference proteome</keyword>
<protein>
    <submittedName>
        <fullName evidence="1">Uncharacterized protein</fullName>
    </submittedName>
</protein>
<evidence type="ECO:0000313" key="1">
    <source>
        <dbReference type="EMBL" id="MFC3450562.1"/>
    </source>
</evidence>
<organism evidence="1 2">
    <name type="scientific">Amycolatopsis speibonae</name>
    <dbReference type="NCBI Taxonomy" id="1450224"/>
    <lineage>
        <taxon>Bacteria</taxon>
        <taxon>Bacillati</taxon>
        <taxon>Actinomycetota</taxon>
        <taxon>Actinomycetes</taxon>
        <taxon>Pseudonocardiales</taxon>
        <taxon>Pseudonocardiaceae</taxon>
        <taxon>Amycolatopsis</taxon>
    </lineage>
</organism>
<sequence>MIGGAMFDAVFAVPRQLTAVARRLLVSTLEAVEAVPGIAAALDDVRATLKHSERLATFAAGELPEIVYQLEEIKTRLEKLEASPASPRTG</sequence>